<dbReference type="EMBL" id="AZGD01000100">
    <property type="protein sequence ID" value="KRM17861.1"/>
    <property type="molecule type" value="Genomic_DNA"/>
</dbReference>
<dbReference type="eggNOG" id="COG1595">
    <property type="taxonomic scope" value="Bacteria"/>
</dbReference>
<sequence length="197" mass="23449">MSNLTDAELISEYQNTQSNEAFLQILERYQPLILKTINHWTIKYYDKEDLLQEAHFECHKALLSFKFDKGVTFGYYFKNNLNRRYFSLMRAAFAKKREINQHITSIDAHSPAVAENMLGIDRNFHSPEQAALIKEGVREFTQRNNQLENEIMRQLTSKNPLSTDEIIEKLDKFNAQKYHFYNLKRSFKNDINMKSYF</sequence>
<gene>
    <name evidence="2" type="ORF">FC40_GL001069</name>
</gene>
<dbReference type="STRING" id="1423755.FC40_GL001069"/>
<dbReference type="OrthoDB" id="1767844at2"/>
<dbReference type="Gene3D" id="1.10.1740.10">
    <property type="match status" value="1"/>
</dbReference>
<dbReference type="GO" id="GO:0006352">
    <property type="term" value="P:DNA-templated transcription initiation"/>
    <property type="evidence" value="ECO:0007669"/>
    <property type="project" value="InterPro"/>
</dbReference>
<dbReference type="RefSeq" id="WP_025022253.1">
    <property type="nucleotide sequence ID" value="NZ_AZGD01000100.1"/>
</dbReference>
<proteinExistence type="predicted"/>
<feature type="coiled-coil region" evidence="1">
    <location>
        <begin position="130"/>
        <end position="157"/>
    </location>
</feature>
<dbReference type="AlphaFoldDB" id="A0A0R1WKA0"/>
<dbReference type="InterPro" id="IPR013325">
    <property type="entry name" value="RNA_pol_sigma_r2"/>
</dbReference>
<evidence type="ECO:0000313" key="3">
    <source>
        <dbReference type="Proteomes" id="UP000051054"/>
    </source>
</evidence>
<keyword evidence="3" id="KW-1185">Reference proteome</keyword>
<keyword evidence="1" id="KW-0175">Coiled coil</keyword>
<comment type="caution">
    <text evidence="2">The sequence shown here is derived from an EMBL/GenBank/DDBJ whole genome shotgun (WGS) entry which is preliminary data.</text>
</comment>
<evidence type="ECO:0000256" key="1">
    <source>
        <dbReference type="SAM" id="Coils"/>
    </source>
</evidence>
<name>A0A0R1WKA0_9LACO</name>
<organism evidence="2 3">
    <name type="scientific">Ligilactobacillus hayakitensis DSM 18933 = JCM 14209</name>
    <dbReference type="NCBI Taxonomy" id="1423755"/>
    <lineage>
        <taxon>Bacteria</taxon>
        <taxon>Bacillati</taxon>
        <taxon>Bacillota</taxon>
        <taxon>Bacilli</taxon>
        <taxon>Lactobacillales</taxon>
        <taxon>Lactobacillaceae</taxon>
        <taxon>Ligilactobacillus</taxon>
    </lineage>
</organism>
<dbReference type="PATRIC" id="fig|1423755.3.peg.1130"/>
<protein>
    <submittedName>
        <fullName evidence="2">Uncharacterized protein</fullName>
    </submittedName>
</protein>
<accession>A0A0R1WKA0</accession>
<dbReference type="SUPFAM" id="SSF88946">
    <property type="entry name" value="Sigma2 domain of RNA polymerase sigma factors"/>
    <property type="match status" value="1"/>
</dbReference>
<dbReference type="Proteomes" id="UP000051054">
    <property type="component" value="Unassembled WGS sequence"/>
</dbReference>
<evidence type="ECO:0000313" key="2">
    <source>
        <dbReference type="EMBL" id="KRM17861.1"/>
    </source>
</evidence>
<dbReference type="GO" id="GO:0003700">
    <property type="term" value="F:DNA-binding transcription factor activity"/>
    <property type="evidence" value="ECO:0007669"/>
    <property type="project" value="InterPro"/>
</dbReference>
<reference evidence="2 3" key="1">
    <citation type="journal article" date="2015" name="Genome Announc.">
        <title>Expanding the biotechnology potential of lactobacilli through comparative genomics of 213 strains and associated genera.</title>
        <authorList>
            <person name="Sun Z."/>
            <person name="Harris H.M."/>
            <person name="McCann A."/>
            <person name="Guo C."/>
            <person name="Argimon S."/>
            <person name="Zhang W."/>
            <person name="Yang X."/>
            <person name="Jeffery I.B."/>
            <person name="Cooney J.C."/>
            <person name="Kagawa T.F."/>
            <person name="Liu W."/>
            <person name="Song Y."/>
            <person name="Salvetti E."/>
            <person name="Wrobel A."/>
            <person name="Rasinkangas P."/>
            <person name="Parkhill J."/>
            <person name="Rea M.C."/>
            <person name="O'Sullivan O."/>
            <person name="Ritari J."/>
            <person name="Douillard F.P."/>
            <person name="Paul Ross R."/>
            <person name="Yang R."/>
            <person name="Briner A.E."/>
            <person name="Felis G.E."/>
            <person name="de Vos W.M."/>
            <person name="Barrangou R."/>
            <person name="Klaenhammer T.R."/>
            <person name="Caufield P.W."/>
            <person name="Cui Y."/>
            <person name="Zhang H."/>
            <person name="O'Toole P.W."/>
        </authorList>
    </citation>
    <scope>NUCLEOTIDE SEQUENCE [LARGE SCALE GENOMIC DNA]</scope>
    <source>
        <strain evidence="2 3">DSM 18933</strain>
    </source>
</reference>